<name>A0A478FU49_9MOLU</name>
<evidence type="ECO:0000313" key="1">
    <source>
        <dbReference type="EMBL" id="GCE63560.1"/>
    </source>
</evidence>
<reference evidence="1 2" key="1">
    <citation type="submission" date="2019-01" db="EMBL/GenBank/DDBJ databases">
        <title>Draft genome sequences of Candidatus Mycoplasma haemohominis SWG34-3 identified from a patient with pyrexia, anemia and liver dysfunction.</title>
        <authorList>
            <person name="Sekizuka T."/>
            <person name="Hattori N."/>
            <person name="Katano H."/>
            <person name="Takuma T."/>
            <person name="Ito T."/>
            <person name="Arai N."/>
            <person name="Yanai R."/>
            <person name="Ishii S."/>
            <person name="Miura Y."/>
            <person name="Tokunaga T."/>
            <person name="Watanabe H."/>
            <person name="Nomura N."/>
            <person name="Eguchi J."/>
            <person name="Arai T."/>
            <person name="Hasegawa H."/>
            <person name="Nakamaki T."/>
            <person name="Wakita T."/>
            <person name="Niki Y."/>
            <person name="Kuroda M."/>
        </authorList>
    </citation>
    <scope>NUCLEOTIDE SEQUENCE [LARGE SCALE GENOMIC DNA]</scope>
    <source>
        <strain evidence="1">SWG34-3</strain>
    </source>
</reference>
<sequence>MSAAIKGAVALGATAVVVGGTGVGAKFLLDAQEPNCVRLKTPQSGKYGEDYKRYFVDDTDENNDKWWNWVFKNRYEKDKQDSSQNKHTALTKFEDLKSGSEKENSLKKVCGDAYKETNGGSGNIVSKSSVGNDGSKYSEDDIWRYCSIFGNKPKTLKEVNEADSSRTVNTFAKTKEEELIDTSYEGNEKFWEEQNRYFFGLKETDLNDVKTLFMDLFKNKNDTVKNTCAKGYLKTTSDANEVAVEDLLKFCSLKGK</sequence>
<protein>
    <submittedName>
        <fullName evidence="1">Uncharacterized protein</fullName>
    </submittedName>
</protein>
<organism evidence="1 2">
    <name type="scientific">Candidatus Mycoplasma haematohominis</name>
    <dbReference type="NCBI Taxonomy" id="1494318"/>
    <lineage>
        <taxon>Bacteria</taxon>
        <taxon>Bacillati</taxon>
        <taxon>Mycoplasmatota</taxon>
        <taxon>Mollicutes</taxon>
        <taxon>Mycoplasmataceae</taxon>
        <taxon>Mycoplasma</taxon>
    </lineage>
</organism>
<dbReference type="AlphaFoldDB" id="A0A478FU49"/>
<evidence type="ECO:0000313" key="2">
    <source>
        <dbReference type="Proteomes" id="UP000324831"/>
    </source>
</evidence>
<comment type="caution">
    <text evidence="1">The sequence shown here is derived from an EMBL/GenBank/DDBJ whole genome shotgun (WGS) entry which is preliminary data.</text>
</comment>
<dbReference type="EMBL" id="BIMN01000002">
    <property type="protein sequence ID" value="GCE63560.1"/>
    <property type="molecule type" value="Genomic_DNA"/>
</dbReference>
<dbReference type="Proteomes" id="UP000324831">
    <property type="component" value="Unassembled WGS sequence"/>
</dbReference>
<accession>A0A478FU49</accession>
<proteinExistence type="predicted"/>
<gene>
    <name evidence="1" type="ORF">MHSWG343_05570</name>
</gene>